<dbReference type="AlphaFoldDB" id="A0A6S7FZ30"/>
<name>A0A6S7FZ30_PARCT</name>
<sequence length="73" mass="7956">LHAEKDLGSLTVGKQADLLTLGENPYNVDPLKLGNIPVLGTFVAGRINKNLLELEDQNGIYVIKKKAGQIKEE</sequence>
<dbReference type="OrthoDB" id="3501663at2759"/>
<accession>A0A6S7FZ30</accession>
<evidence type="ECO:0000313" key="2">
    <source>
        <dbReference type="Proteomes" id="UP001152795"/>
    </source>
</evidence>
<proteinExistence type="predicted"/>
<comment type="caution">
    <text evidence="1">The sequence shown here is derived from an EMBL/GenBank/DDBJ whole genome shotgun (WGS) entry which is preliminary data.</text>
</comment>
<keyword evidence="2" id="KW-1185">Reference proteome</keyword>
<dbReference type="Proteomes" id="UP001152795">
    <property type="component" value="Unassembled WGS sequence"/>
</dbReference>
<feature type="non-terminal residue" evidence="1">
    <location>
        <position position="1"/>
    </location>
</feature>
<gene>
    <name evidence="1" type="ORF">PACLA_8A003635</name>
</gene>
<reference evidence="1" key="1">
    <citation type="submission" date="2020-04" db="EMBL/GenBank/DDBJ databases">
        <authorList>
            <person name="Alioto T."/>
            <person name="Alioto T."/>
            <person name="Gomez Garrido J."/>
        </authorList>
    </citation>
    <scope>NUCLEOTIDE SEQUENCE</scope>
    <source>
        <strain evidence="1">A484AB</strain>
    </source>
</reference>
<organism evidence="1 2">
    <name type="scientific">Paramuricea clavata</name>
    <name type="common">Red gorgonian</name>
    <name type="synonym">Violescent sea-whip</name>
    <dbReference type="NCBI Taxonomy" id="317549"/>
    <lineage>
        <taxon>Eukaryota</taxon>
        <taxon>Metazoa</taxon>
        <taxon>Cnidaria</taxon>
        <taxon>Anthozoa</taxon>
        <taxon>Octocorallia</taxon>
        <taxon>Malacalcyonacea</taxon>
        <taxon>Plexauridae</taxon>
        <taxon>Paramuricea</taxon>
    </lineage>
</organism>
<protein>
    <submittedName>
        <fullName evidence="1">Amidohydrolase</fullName>
    </submittedName>
</protein>
<evidence type="ECO:0000313" key="1">
    <source>
        <dbReference type="EMBL" id="CAB3984785.1"/>
    </source>
</evidence>
<dbReference type="EMBL" id="CACRXK020000784">
    <property type="protein sequence ID" value="CAB3984785.1"/>
    <property type="molecule type" value="Genomic_DNA"/>
</dbReference>